<proteinExistence type="predicted"/>
<reference evidence="1 2" key="2">
    <citation type="submission" date="2013-03" db="EMBL/GenBank/DDBJ databases">
        <title>Diversity in Clostridium botulinum.</title>
        <authorList>
            <person name="Timme R.E."/>
            <person name="Allard M."/>
            <person name="Luo Y."/>
            <person name="Strain E."/>
            <person name="Gonzalez-Escalona N."/>
            <person name="Brown E."/>
        </authorList>
    </citation>
    <scope>NUCLEOTIDE SEQUENCE [LARGE SCALE GENOMIC DNA]</scope>
    <source>
        <strain evidence="1 2">CFSAN001627</strain>
    </source>
</reference>
<dbReference type="EMBL" id="AMXI01001235">
    <property type="protein sequence ID" value="EKN40364.1"/>
    <property type="molecule type" value="Genomic_DNA"/>
</dbReference>
<sequence length="64" mass="7320">MNNFFELKQEEMLNINGGGRQEDIRARLTIGGAYAIYKTAEGIGNDLNDLYRGARDAWKATRRR</sequence>
<reference evidence="1 2" key="1">
    <citation type="submission" date="2012-10" db="EMBL/GenBank/DDBJ databases">
        <authorList>
            <person name="Strain E.A."/>
            <person name="Brown E."/>
            <person name="Allard M.W."/>
            <person name="Gonzalez-Escalona N."/>
            <person name="Timme R."/>
        </authorList>
    </citation>
    <scope>NUCLEOTIDE SEQUENCE [LARGE SCALE GENOMIC DNA]</scope>
    <source>
        <strain evidence="1 2">CFSAN001627</strain>
    </source>
</reference>
<name>M1ZTV3_CLOBO</name>
<accession>M1ZTV3</accession>
<gene>
    <name evidence="1" type="ORF">CFSAN001627_20098</name>
</gene>
<evidence type="ECO:0008006" key="3">
    <source>
        <dbReference type="Google" id="ProtNLM"/>
    </source>
</evidence>
<evidence type="ECO:0000313" key="2">
    <source>
        <dbReference type="Proteomes" id="UP000011944"/>
    </source>
</evidence>
<dbReference type="PATRIC" id="fig|1232189.3.peg.3148"/>
<evidence type="ECO:0000313" key="1">
    <source>
        <dbReference type="EMBL" id="EKN40364.1"/>
    </source>
</evidence>
<dbReference type="AlphaFoldDB" id="M1ZTV3"/>
<dbReference type="Proteomes" id="UP000011944">
    <property type="component" value="Unassembled WGS sequence"/>
</dbReference>
<comment type="caution">
    <text evidence="1">The sequence shown here is derived from an EMBL/GenBank/DDBJ whole genome shotgun (WGS) entry which is preliminary data.</text>
</comment>
<protein>
    <recommendedName>
        <fullName evidence="3">Bacteriocin</fullName>
    </recommendedName>
</protein>
<organism evidence="1 2">
    <name type="scientific">Clostridium botulinum CFSAN001627</name>
    <dbReference type="NCBI Taxonomy" id="1232189"/>
    <lineage>
        <taxon>Bacteria</taxon>
        <taxon>Bacillati</taxon>
        <taxon>Bacillota</taxon>
        <taxon>Clostridia</taxon>
        <taxon>Eubacteriales</taxon>
        <taxon>Clostridiaceae</taxon>
        <taxon>Clostridium</taxon>
    </lineage>
</organism>